<dbReference type="AlphaFoldDB" id="A0A0M4LTH1"/>
<dbReference type="STRING" id="361183.AMC99_00751"/>
<organism evidence="2 3">
    <name type="scientific">Altererythrobacter epoxidivorans</name>
    <dbReference type="NCBI Taxonomy" id="361183"/>
    <lineage>
        <taxon>Bacteria</taxon>
        <taxon>Pseudomonadati</taxon>
        <taxon>Pseudomonadota</taxon>
        <taxon>Alphaproteobacteria</taxon>
        <taxon>Sphingomonadales</taxon>
        <taxon>Erythrobacteraceae</taxon>
        <taxon>Altererythrobacter</taxon>
    </lineage>
</organism>
<dbReference type="EMBL" id="CP012669">
    <property type="protein sequence ID" value="ALE16054.1"/>
    <property type="molecule type" value="Genomic_DNA"/>
</dbReference>
<evidence type="ECO:0000313" key="3">
    <source>
        <dbReference type="Proteomes" id="UP000057938"/>
    </source>
</evidence>
<gene>
    <name evidence="2" type="ORF">AMC99_00751</name>
</gene>
<keyword evidence="3" id="KW-1185">Reference proteome</keyword>
<accession>A0A0M4LTH1</accession>
<evidence type="ECO:0000256" key="1">
    <source>
        <dbReference type="SAM" id="MobiDB-lite"/>
    </source>
</evidence>
<dbReference type="PATRIC" id="fig|361183.4.peg.734"/>
<sequence length="124" mass="13502">MAGRAASGFPGRHVARHPNLVCSRVWADPLRDEGQRFLHAVALALRSGGRPPGRSGGPCDHGRASPRCLHRSGDWSSLRPDQIALGAAASLHVCRRYPPWLERPFAMEPAHRRSDGPVEGLTMN</sequence>
<dbReference type="KEGG" id="aep:AMC99_00751"/>
<dbReference type="Proteomes" id="UP000057938">
    <property type="component" value="Chromosome"/>
</dbReference>
<feature type="region of interest" description="Disordered" evidence="1">
    <location>
        <begin position="47"/>
        <end position="66"/>
    </location>
</feature>
<evidence type="ECO:0000313" key="2">
    <source>
        <dbReference type="EMBL" id="ALE16054.1"/>
    </source>
</evidence>
<reference evidence="2 3" key="1">
    <citation type="submission" date="2015-09" db="EMBL/GenBank/DDBJ databases">
        <title>Complete genome sequence of a benzo[a]pyrene-degrading bacterium Altererythrobacter epoxidivorans CGMCC 1.7731T.</title>
        <authorList>
            <person name="Li Z."/>
            <person name="Cheng H."/>
            <person name="Huo Y."/>
            <person name="Xu X."/>
        </authorList>
    </citation>
    <scope>NUCLEOTIDE SEQUENCE [LARGE SCALE GENOMIC DNA]</scope>
    <source>
        <strain evidence="2 3">CGMCC 1.7731</strain>
    </source>
</reference>
<protein>
    <submittedName>
        <fullName evidence="2">Uncharacterized protein</fullName>
    </submittedName>
</protein>
<proteinExistence type="predicted"/>
<name>A0A0M4LTH1_9SPHN</name>